<keyword evidence="2" id="KW-1185">Reference proteome</keyword>
<name>A0A364LAH1_TALAM</name>
<evidence type="ECO:0000313" key="1">
    <source>
        <dbReference type="EMBL" id="RAO72763.1"/>
    </source>
</evidence>
<organism evidence="1 2">
    <name type="scientific">Talaromyces amestolkiae</name>
    <dbReference type="NCBI Taxonomy" id="1196081"/>
    <lineage>
        <taxon>Eukaryota</taxon>
        <taxon>Fungi</taxon>
        <taxon>Dikarya</taxon>
        <taxon>Ascomycota</taxon>
        <taxon>Pezizomycotina</taxon>
        <taxon>Eurotiomycetes</taxon>
        <taxon>Eurotiomycetidae</taxon>
        <taxon>Eurotiales</taxon>
        <taxon>Trichocomaceae</taxon>
        <taxon>Talaromyces</taxon>
        <taxon>Talaromyces sect. Talaromyces</taxon>
    </lineage>
</organism>
<dbReference type="AlphaFoldDB" id="A0A364LAH1"/>
<gene>
    <name evidence="1" type="ORF">BHQ10_008775</name>
</gene>
<dbReference type="EMBL" id="MIKG01000021">
    <property type="protein sequence ID" value="RAO72763.1"/>
    <property type="molecule type" value="Genomic_DNA"/>
</dbReference>
<protein>
    <submittedName>
        <fullName evidence="1">Uncharacterized protein</fullName>
    </submittedName>
</protein>
<accession>A0A364LAH1</accession>
<reference evidence="1 2" key="1">
    <citation type="journal article" date="2017" name="Biotechnol. Biofuels">
        <title>Differential beta-glucosidase expression as a function of carbon source availability in Talaromyces amestolkiae: a genomic and proteomic approach.</title>
        <authorList>
            <person name="de Eugenio L.I."/>
            <person name="Mendez-Liter J.A."/>
            <person name="Nieto-Dominguez M."/>
            <person name="Alonso L."/>
            <person name="Gil-Munoz J."/>
            <person name="Barriuso J."/>
            <person name="Prieto A."/>
            <person name="Martinez M.J."/>
        </authorList>
    </citation>
    <scope>NUCLEOTIDE SEQUENCE [LARGE SCALE GENOMIC DNA]</scope>
    <source>
        <strain evidence="1 2">CIB</strain>
    </source>
</reference>
<dbReference type="GeneID" id="63797989"/>
<dbReference type="RefSeq" id="XP_040737277.1">
    <property type="nucleotide sequence ID" value="XM_040881617.1"/>
</dbReference>
<sequence>MVEFRANMTEVPQYSLDSKPDWVPGGWDMKKVMDMTIEEWMNLTEKQQDVLRAGLEAHCGTEFKNEVIGDMAARSEPDAPTEPPTTAPNFLSVLRRYADQGDWGFVFYRTTYAQDEETWSLIKHRLNALIESTFDYYSNIDGVNEARQRWKLLWVEDGDTFSSMPPEKLAAHYRETVEKLPANYQHSMLFAIDDASARSILLADSIDPKKVHKRPRLGDVIPFVVAMDYGLGLDDAEEEEAEEEDAIDEDDLQNWHGPFRAHPGSIVDGIYTTVASQSMEMYEFAYAAHGNDDVWWDSYGGVWTLDDEGRYAERLFESAAQLRVEYREKKKKKNKGATAEEL</sequence>
<comment type="caution">
    <text evidence="1">The sequence shown here is derived from an EMBL/GenBank/DDBJ whole genome shotgun (WGS) entry which is preliminary data.</text>
</comment>
<dbReference type="Proteomes" id="UP000249363">
    <property type="component" value="Unassembled WGS sequence"/>
</dbReference>
<proteinExistence type="predicted"/>
<evidence type="ECO:0000313" key="2">
    <source>
        <dbReference type="Proteomes" id="UP000249363"/>
    </source>
</evidence>
<dbReference type="OrthoDB" id="4424523at2759"/>